<gene>
    <name evidence="2" type="ORF">G3570_09685</name>
</gene>
<dbReference type="RefSeq" id="WP_165141755.1">
    <property type="nucleotide sequence ID" value="NZ_JAALLT010000003.1"/>
</dbReference>
<dbReference type="Proteomes" id="UP000473278">
    <property type="component" value="Unassembled WGS sequence"/>
</dbReference>
<name>A0A6M1T090_9BACT</name>
<feature type="transmembrane region" description="Helical" evidence="1">
    <location>
        <begin position="69"/>
        <end position="91"/>
    </location>
</feature>
<feature type="transmembrane region" description="Helical" evidence="1">
    <location>
        <begin position="29"/>
        <end position="49"/>
    </location>
</feature>
<reference evidence="2 3" key="1">
    <citation type="submission" date="2020-02" db="EMBL/GenBank/DDBJ databases">
        <title>Balneolaceae bacterium YR4-1, complete genome.</title>
        <authorList>
            <person name="Li Y."/>
            <person name="Wu S."/>
        </authorList>
    </citation>
    <scope>NUCLEOTIDE SEQUENCE [LARGE SCALE GENOMIC DNA]</scope>
    <source>
        <strain evidence="2 3">YR4-1</strain>
    </source>
</reference>
<sequence>MNSPKSENELKIDKSTHKPVPTTKERIKYALTSVLLGFLLVQIIGFWMFPGPGLGGIYMFSSAHHLVNSVGSITTVIITAFLAICLVAGWFQGKYFIDRLKGYVNFWKFW</sequence>
<keyword evidence="1" id="KW-0812">Transmembrane</keyword>
<keyword evidence="1" id="KW-1133">Transmembrane helix</keyword>
<proteinExistence type="predicted"/>
<evidence type="ECO:0000313" key="2">
    <source>
        <dbReference type="EMBL" id="NGP76904.1"/>
    </source>
</evidence>
<keyword evidence="1" id="KW-0472">Membrane</keyword>
<comment type="caution">
    <text evidence="2">The sequence shown here is derived from an EMBL/GenBank/DDBJ whole genome shotgun (WGS) entry which is preliminary data.</text>
</comment>
<dbReference type="EMBL" id="JAALLT010000003">
    <property type="protein sequence ID" value="NGP76904.1"/>
    <property type="molecule type" value="Genomic_DNA"/>
</dbReference>
<evidence type="ECO:0000256" key="1">
    <source>
        <dbReference type="SAM" id="Phobius"/>
    </source>
</evidence>
<accession>A0A6M1T090</accession>
<evidence type="ECO:0000313" key="3">
    <source>
        <dbReference type="Proteomes" id="UP000473278"/>
    </source>
</evidence>
<organism evidence="2 3">
    <name type="scientific">Halalkalibaculum roseum</name>
    <dbReference type="NCBI Taxonomy" id="2709311"/>
    <lineage>
        <taxon>Bacteria</taxon>
        <taxon>Pseudomonadati</taxon>
        <taxon>Balneolota</taxon>
        <taxon>Balneolia</taxon>
        <taxon>Balneolales</taxon>
        <taxon>Balneolaceae</taxon>
        <taxon>Halalkalibaculum</taxon>
    </lineage>
</organism>
<keyword evidence="3" id="KW-1185">Reference proteome</keyword>
<dbReference type="AlphaFoldDB" id="A0A6M1T090"/>
<protein>
    <submittedName>
        <fullName evidence="2">Uncharacterized protein</fullName>
    </submittedName>
</protein>